<dbReference type="InterPro" id="IPR000160">
    <property type="entry name" value="GGDEF_dom"/>
</dbReference>
<dbReference type="Pfam" id="PF08447">
    <property type="entry name" value="PAS_3"/>
    <property type="match status" value="1"/>
</dbReference>
<dbReference type="PROSITE" id="PS50113">
    <property type="entry name" value="PAC"/>
    <property type="match status" value="1"/>
</dbReference>
<dbReference type="Gene3D" id="3.30.450.20">
    <property type="entry name" value="PAS domain"/>
    <property type="match status" value="1"/>
</dbReference>
<evidence type="ECO:0000259" key="2">
    <source>
        <dbReference type="PROSITE" id="PS50113"/>
    </source>
</evidence>
<dbReference type="InterPro" id="IPR035965">
    <property type="entry name" value="PAS-like_dom_sf"/>
</dbReference>
<dbReference type="EMBL" id="JAFBDQ010000002">
    <property type="protein sequence ID" value="MBM7555746.1"/>
    <property type="molecule type" value="Genomic_DNA"/>
</dbReference>
<keyword evidence="1" id="KW-1133">Transmembrane helix</keyword>
<dbReference type="NCBIfam" id="TIGR00229">
    <property type="entry name" value="sensory_box"/>
    <property type="match status" value="1"/>
</dbReference>
<dbReference type="InterPro" id="IPR013655">
    <property type="entry name" value="PAS_fold_3"/>
</dbReference>
<dbReference type="SMART" id="SM00091">
    <property type="entry name" value="PAS"/>
    <property type="match status" value="1"/>
</dbReference>
<name>A0A938XSZ5_9FIRM</name>
<evidence type="ECO:0000259" key="3">
    <source>
        <dbReference type="PROSITE" id="PS50887"/>
    </source>
</evidence>
<dbReference type="Pfam" id="PF00990">
    <property type="entry name" value="GGDEF"/>
    <property type="match status" value="1"/>
</dbReference>
<dbReference type="NCBIfam" id="TIGR00254">
    <property type="entry name" value="GGDEF"/>
    <property type="match status" value="1"/>
</dbReference>
<dbReference type="PANTHER" id="PTHR44757:SF2">
    <property type="entry name" value="BIOFILM ARCHITECTURE MAINTENANCE PROTEIN MBAA"/>
    <property type="match status" value="1"/>
</dbReference>
<dbReference type="InterPro" id="IPR000700">
    <property type="entry name" value="PAS-assoc_C"/>
</dbReference>
<keyword evidence="1" id="KW-0812">Transmembrane</keyword>
<dbReference type="CDD" id="cd00130">
    <property type="entry name" value="PAS"/>
    <property type="match status" value="1"/>
</dbReference>
<keyword evidence="1" id="KW-0472">Membrane</keyword>
<dbReference type="InterPro" id="IPR001610">
    <property type="entry name" value="PAC"/>
</dbReference>
<dbReference type="Proteomes" id="UP000774000">
    <property type="component" value="Unassembled WGS sequence"/>
</dbReference>
<dbReference type="RefSeq" id="WP_204700464.1">
    <property type="nucleotide sequence ID" value="NZ_JAFBDQ010000002.1"/>
</dbReference>
<keyword evidence="5" id="KW-1185">Reference proteome</keyword>
<dbReference type="SUPFAM" id="SSF55785">
    <property type="entry name" value="PYP-like sensor domain (PAS domain)"/>
    <property type="match status" value="1"/>
</dbReference>
<dbReference type="AlphaFoldDB" id="A0A938XSZ5"/>
<accession>A0A938XSZ5</accession>
<feature type="domain" description="PAC" evidence="2">
    <location>
        <begin position="170"/>
        <end position="223"/>
    </location>
</feature>
<comment type="caution">
    <text evidence="4">The sequence shown here is derived from an EMBL/GenBank/DDBJ whole genome shotgun (WGS) entry which is preliminary data.</text>
</comment>
<sequence length="381" mass="44523">MGELIRNKKYLLIAILIIAIIVFVFNFFSLIKGGLNTEAKKEIKDIINLDNKSLSSLIMIIVSGGLIIALLIIFLIDQVCNRLNIEQREKKQKIKERLEMAIKGAKIGVWDWNSKTGEVKFNQQWAQMLGYELSDLESNIQAWEKRIHADDKKRVFKKLKQHLAQESEYYRSEHRLRTKDGNWKWIRDIGKVVKRDENNNPVRVVGIHQDIDDRKRAQQKVEYLSFHDGLTDLYNRRYFQIEQKKLNKSRRFPISIIIADLDGLKLINDNYGHKMGDKYIKKVADIFTSICRGEDVVARIGGDEFALLLPETNSQDVKKICNRFNNKLEEVNKQEQLVIKLSVSLGWATKTSSEENLEQIFEDADKMMYENKNSRKELIFN</sequence>
<dbReference type="InterPro" id="IPR029787">
    <property type="entry name" value="Nucleotide_cyclase"/>
</dbReference>
<evidence type="ECO:0000313" key="5">
    <source>
        <dbReference type="Proteomes" id="UP000774000"/>
    </source>
</evidence>
<feature type="transmembrane region" description="Helical" evidence="1">
    <location>
        <begin position="12"/>
        <end position="35"/>
    </location>
</feature>
<dbReference type="FunFam" id="3.30.70.270:FF:000001">
    <property type="entry name" value="Diguanylate cyclase domain protein"/>
    <property type="match status" value="1"/>
</dbReference>
<dbReference type="PROSITE" id="PS50887">
    <property type="entry name" value="GGDEF"/>
    <property type="match status" value="1"/>
</dbReference>
<protein>
    <submittedName>
        <fullName evidence="4">Diguanylate cyclase (GGDEF)-like protein/PAS domain S-box-containing protein</fullName>
    </submittedName>
</protein>
<feature type="transmembrane region" description="Helical" evidence="1">
    <location>
        <begin position="56"/>
        <end position="76"/>
    </location>
</feature>
<dbReference type="InterPro" id="IPR000014">
    <property type="entry name" value="PAS"/>
</dbReference>
<proteinExistence type="predicted"/>
<dbReference type="SUPFAM" id="SSF55073">
    <property type="entry name" value="Nucleotide cyclase"/>
    <property type="match status" value="1"/>
</dbReference>
<dbReference type="InterPro" id="IPR052155">
    <property type="entry name" value="Biofilm_reg_signaling"/>
</dbReference>
<feature type="domain" description="GGDEF" evidence="3">
    <location>
        <begin position="252"/>
        <end position="381"/>
    </location>
</feature>
<evidence type="ECO:0000256" key="1">
    <source>
        <dbReference type="SAM" id="Phobius"/>
    </source>
</evidence>
<dbReference type="Gene3D" id="3.30.70.270">
    <property type="match status" value="1"/>
</dbReference>
<reference evidence="4" key="1">
    <citation type="submission" date="2021-01" db="EMBL/GenBank/DDBJ databases">
        <title>Genomic Encyclopedia of Type Strains, Phase IV (KMG-IV): sequencing the most valuable type-strain genomes for metagenomic binning, comparative biology and taxonomic classification.</title>
        <authorList>
            <person name="Goeker M."/>
        </authorList>
    </citation>
    <scope>NUCLEOTIDE SEQUENCE</scope>
    <source>
        <strain evidence="4">DSM 23230</strain>
    </source>
</reference>
<dbReference type="PANTHER" id="PTHR44757">
    <property type="entry name" value="DIGUANYLATE CYCLASE DGCP"/>
    <property type="match status" value="1"/>
</dbReference>
<gene>
    <name evidence="4" type="ORF">JOC47_000571</name>
</gene>
<dbReference type="InterPro" id="IPR043128">
    <property type="entry name" value="Rev_trsase/Diguanyl_cyclase"/>
</dbReference>
<dbReference type="SMART" id="SM00086">
    <property type="entry name" value="PAC"/>
    <property type="match status" value="1"/>
</dbReference>
<evidence type="ECO:0000313" key="4">
    <source>
        <dbReference type="EMBL" id="MBM7555746.1"/>
    </source>
</evidence>
<organism evidence="4 5">
    <name type="scientific">Halanaerobacter jeridensis</name>
    <dbReference type="NCBI Taxonomy" id="706427"/>
    <lineage>
        <taxon>Bacteria</taxon>
        <taxon>Bacillati</taxon>
        <taxon>Bacillota</taxon>
        <taxon>Clostridia</taxon>
        <taxon>Halanaerobiales</taxon>
        <taxon>Halobacteroidaceae</taxon>
        <taxon>Halanaerobacter</taxon>
    </lineage>
</organism>
<dbReference type="CDD" id="cd01949">
    <property type="entry name" value="GGDEF"/>
    <property type="match status" value="1"/>
</dbReference>
<dbReference type="SMART" id="SM00267">
    <property type="entry name" value="GGDEF"/>
    <property type="match status" value="1"/>
</dbReference>